<dbReference type="SMART" id="SM00248">
    <property type="entry name" value="ANK"/>
    <property type="match status" value="3"/>
</dbReference>
<dbReference type="Proteomes" id="UP000799423">
    <property type="component" value="Unassembled WGS sequence"/>
</dbReference>
<dbReference type="InterPro" id="IPR002110">
    <property type="entry name" value="Ankyrin_rpt"/>
</dbReference>
<reference evidence="2" key="1">
    <citation type="submission" date="2020-01" db="EMBL/GenBank/DDBJ databases">
        <authorList>
            <consortium name="DOE Joint Genome Institute"/>
            <person name="Haridas S."/>
            <person name="Albert R."/>
            <person name="Binder M."/>
            <person name="Bloem J."/>
            <person name="Labutti K."/>
            <person name="Salamov A."/>
            <person name="Andreopoulos B."/>
            <person name="Baker S.E."/>
            <person name="Barry K."/>
            <person name="Bills G."/>
            <person name="Bluhm B.H."/>
            <person name="Cannon C."/>
            <person name="Castanera R."/>
            <person name="Culley D.E."/>
            <person name="Daum C."/>
            <person name="Ezra D."/>
            <person name="Gonzalez J.B."/>
            <person name="Henrissat B."/>
            <person name="Kuo A."/>
            <person name="Liang C."/>
            <person name="Lipzen A."/>
            <person name="Lutzoni F."/>
            <person name="Magnuson J."/>
            <person name="Mondo S."/>
            <person name="Nolan M."/>
            <person name="Ohm R."/>
            <person name="Pangilinan J."/>
            <person name="Park H.-J."/>
            <person name="Ramirez L."/>
            <person name="Alfaro M."/>
            <person name="Sun H."/>
            <person name="Tritt A."/>
            <person name="Yoshinaga Y."/>
            <person name="Zwiers L.-H."/>
            <person name="Turgeon B.G."/>
            <person name="Goodwin S.B."/>
            <person name="Spatafora J.W."/>
            <person name="Crous P.W."/>
            <person name="Grigoriev I.V."/>
        </authorList>
    </citation>
    <scope>NUCLEOTIDE SEQUENCE</scope>
    <source>
        <strain evidence="2">IPT5</strain>
    </source>
</reference>
<dbReference type="Pfam" id="PF12796">
    <property type="entry name" value="Ank_2"/>
    <property type="match status" value="1"/>
</dbReference>
<accession>A0A6A7BIT7</accession>
<gene>
    <name evidence="2" type="ORF">T440DRAFT_486657</name>
</gene>
<dbReference type="PROSITE" id="PS50088">
    <property type="entry name" value="ANK_REPEAT"/>
    <property type="match status" value="1"/>
</dbReference>
<keyword evidence="3" id="KW-1185">Reference proteome</keyword>
<evidence type="ECO:0000313" key="2">
    <source>
        <dbReference type="EMBL" id="KAF2854018.1"/>
    </source>
</evidence>
<name>A0A6A7BIT7_9PLEO</name>
<dbReference type="Gene3D" id="1.25.40.20">
    <property type="entry name" value="Ankyrin repeat-containing domain"/>
    <property type="match status" value="1"/>
</dbReference>
<dbReference type="SUPFAM" id="SSF48403">
    <property type="entry name" value="Ankyrin repeat"/>
    <property type="match status" value="1"/>
</dbReference>
<sequence>MAFPLPDLPPELFSNVIHELVADIGIAEAWKQLKLHDSFHKAGEYLFYQVVRARPESESNPHLLNLVRRLASYLHEELEVPEHLQHQTTQDLCEGLSKTFLAAPLVRFLRTPPSWLPHPNIFHLCASISIGAHDLTRDLLTQVTTTHQFKLPFNLLEAAIKLHDETLFYFLMSHIEAYSGLNREQAITQFKVDTNISLSIFSRNLDQTKRLIQLRNSIRRKANATQTRQWIITAMDTNDVTFVQTFANMFPVMTRRAFKHIMALIRACKSGSADMINLLIREGDLDLAKGRYRTLPLAIAVRHGNTEVIGAIIDAGADVNQRLECKQQPRTLVTVAELAVIRQTDLEIIDYLISRGADLPHMAFWPGTKEYELFREMLLKKHKAIGDQVPAWSKTWPG</sequence>
<dbReference type="EMBL" id="MU006293">
    <property type="protein sequence ID" value="KAF2854018.1"/>
    <property type="molecule type" value="Genomic_DNA"/>
</dbReference>
<evidence type="ECO:0000256" key="1">
    <source>
        <dbReference type="PROSITE-ProRule" id="PRU00023"/>
    </source>
</evidence>
<keyword evidence="1" id="KW-0040">ANK repeat</keyword>
<proteinExistence type="predicted"/>
<feature type="repeat" description="ANK" evidence="1">
    <location>
        <begin position="292"/>
        <end position="324"/>
    </location>
</feature>
<protein>
    <submittedName>
        <fullName evidence="2">Uncharacterized protein</fullName>
    </submittedName>
</protein>
<dbReference type="OrthoDB" id="3671334at2759"/>
<dbReference type="AlphaFoldDB" id="A0A6A7BIT7"/>
<dbReference type="PROSITE" id="PS50297">
    <property type="entry name" value="ANK_REP_REGION"/>
    <property type="match status" value="1"/>
</dbReference>
<evidence type="ECO:0000313" key="3">
    <source>
        <dbReference type="Proteomes" id="UP000799423"/>
    </source>
</evidence>
<dbReference type="InterPro" id="IPR036770">
    <property type="entry name" value="Ankyrin_rpt-contain_sf"/>
</dbReference>
<organism evidence="2 3">
    <name type="scientific">Plenodomus tracheiphilus IPT5</name>
    <dbReference type="NCBI Taxonomy" id="1408161"/>
    <lineage>
        <taxon>Eukaryota</taxon>
        <taxon>Fungi</taxon>
        <taxon>Dikarya</taxon>
        <taxon>Ascomycota</taxon>
        <taxon>Pezizomycotina</taxon>
        <taxon>Dothideomycetes</taxon>
        <taxon>Pleosporomycetidae</taxon>
        <taxon>Pleosporales</taxon>
        <taxon>Pleosporineae</taxon>
        <taxon>Leptosphaeriaceae</taxon>
        <taxon>Plenodomus</taxon>
    </lineage>
</organism>